<dbReference type="AlphaFoldDB" id="D5E3C6"/>
<dbReference type="HOGENOM" id="CLU_3180237_0_0_9"/>
<reference evidence="1 2" key="2">
    <citation type="journal article" date="2011" name="J. Bacteriol.">
        <title>Genome sequences of the biotechnologically important Bacillus megaterium strains QM B1551 and DSM319.</title>
        <authorList>
            <person name="Eppinger M."/>
            <person name="Bunk B."/>
            <person name="Johns M.A."/>
            <person name="Edirisinghe J.N."/>
            <person name="Kutumbaka K.K."/>
            <person name="Koenig S.S."/>
            <person name="Huot Creasy H."/>
            <person name="Rosovitz M.J."/>
            <person name="Riley D.R."/>
            <person name="Daugherty S."/>
            <person name="Martin M."/>
            <person name="Elbourne L.D."/>
            <person name="Paulsen I."/>
            <person name="Biedendieck R."/>
            <person name="Braun C."/>
            <person name="Grayburn S."/>
            <person name="Dhingra S."/>
            <person name="Lukyanchuk V."/>
            <person name="Ball B."/>
            <person name="Ul-Qamar R."/>
            <person name="Seibel J."/>
            <person name="Bremer E."/>
            <person name="Jahn D."/>
            <person name="Ravel J."/>
            <person name="Vary P.S."/>
        </authorList>
    </citation>
    <scope>NUCLEOTIDE SEQUENCE [LARGE SCALE GENOMIC DNA]</scope>
    <source>
        <strain evidence="2">ATCC 12872 / QMB1551</strain>
        <plasmid evidence="1">pBM400</plasmid>
    </source>
</reference>
<evidence type="ECO:0000313" key="2">
    <source>
        <dbReference type="Proteomes" id="UP000000935"/>
    </source>
</evidence>
<keyword evidence="2" id="KW-1185">Reference proteome</keyword>
<dbReference type="Proteomes" id="UP000000935">
    <property type="component" value="Plasmid pBM400"/>
</dbReference>
<geneLocation type="plasmid" evidence="1 2">
    <name>pBM400</name>
</geneLocation>
<organism evidence="1 2">
    <name type="scientific">Priestia megaterium (strain ATCC 12872 / QMB1551)</name>
    <name type="common">Bacillus megaterium</name>
    <dbReference type="NCBI Taxonomy" id="545693"/>
    <lineage>
        <taxon>Bacteria</taxon>
        <taxon>Bacillati</taxon>
        <taxon>Bacillota</taxon>
        <taxon>Bacilli</taxon>
        <taxon>Bacillales</taxon>
        <taxon>Bacillaceae</taxon>
        <taxon>Priestia</taxon>
    </lineage>
</organism>
<name>D5E3C6_PRIM1</name>
<sequence length="46" mass="5557">MIRNVRIKIKKDRLLLSYFFQKTFQNEVTLEGTFINYERSVKGFLA</sequence>
<proteinExistence type="predicted"/>
<keyword evidence="1" id="KW-0614">Plasmid</keyword>
<dbReference type="KEGG" id="bmq:BMQ_pBM40002"/>
<protein>
    <submittedName>
        <fullName evidence="1">Uncharacterized protein</fullName>
    </submittedName>
</protein>
<accession>D5E3C6</accession>
<evidence type="ECO:0000313" key="1">
    <source>
        <dbReference type="EMBL" id="ADE72301.1"/>
    </source>
</evidence>
<gene>
    <name evidence="1" type="ordered locus">BMQ_pBM40002</name>
</gene>
<dbReference type="EMBL" id="CP001987">
    <property type="protein sequence ID" value="ADE72301.1"/>
    <property type="molecule type" value="Genomic_DNA"/>
</dbReference>
<reference evidence="1 2" key="1">
    <citation type="journal article" date="2003" name="Appl. Environ. Microbiol.">
        <title>Sequencing and characterization of pBM400 from Bacillus megaterium QM B1551.</title>
        <authorList>
            <person name="Scholle M.D."/>
            <person name="White C.A."/>
            <person name="Kunnimalaiyaan M."/>
            <person name="Vary P.S."/>
        </authorList>
    </citation>
    <scope>NUCLEOTIDE SEQUENCE [LARGE SCALE GENOMIC DNA]</scope>
    <source>
        <strain evidence="2">ATCC 12872 / QMB1551</strain>
        <plasmid evidence="1">pBM400</plasmid>
    </source>
</reference>